<dbReference type="OMA" id="FYVKMFQ"/>
<proteinExistence type="inferred from homology"/>
<organism evidence="5 6">
    <name type="scientific">Zootermopsis nevadensis</name>
    <name type="common">Dampwood termite</name>
    <dbReference type="NCBI Taxonomy" id="136037"/>
    <lineage>
        <taxon>Eukaryota</taxon>
        <taxon>Metazoa</taxon>
        <taxon>Ecdysozoa</taxon>
        <taxon>Arthropoda</taxon>
        <taxon>Hexapoda</taxon>
        <taxon>Insecta</taxon>
        <taxon>Pterygota</taxon>
        <taxon>Neoptera</taxon>
        <taxon>Polyneoptera</taxon>
        <taxon>Dictyoptera</taxon>
        <taxon>Blattodea</taxon>
        <taxon>Blattoidea</taxon>
        <taxon>Termitoidae</taxon>
        <taxon>Termopsidae</taxon>
        <taxon>Zootermopsis</taxon>
    </lineage>
</organism>
<dbReference type="GO" id="GO:0032039">
    <property type="term" value="C:integrator complex"/>
    <property type="evidence" value="ECO:0007669"/>
    <property type="project" value="InterPro"/>
</dbReference>
<dbReference type="InParanoid" id="A0A067RHA3"/>
<accession>A0A067RHA3</accession>
<protein>
    <recommendedName>
        <fullName evidence="3">Integrator complex subunit 10</fullName>
    </recommendedName>
</protein>
<dbReference type="EMBL" id="KK852507">
    <property type="protein sequence ID" value="KDR22428.1"/>
    <property type="molecule type" value="Genomic_DNA"/>
</dbReference>
<dbReference type="AlphaFoldDB" id="A0A067RHA3"/>
<dbReference type="STRING" id="136037.A0A067RHA3"/>
<gene>
    <name evidence="5" type="ORF">L798_01422</name>
</gene>
<evidence type="ECO:0000256" key="3">
    <source>
        <dbReference type="ARBA" id="ARBA00016811"/>
    </source>
</evidence>
<dbReference type="GO" id="GO:0016180">
    <property type="term" value="P:snRNA processing"/>
    <property type="evidence" value="ECO:0007669"/>
    <property type="project" value="InterPro"/>
</dbReference>
<name>A0A067RHA3_ZOONE</name>
<dbReference type="Pfam" id="PF21045">
    <property type="entry name" value="INT10"/>
    <property type="match status" value="2"/>
</dbReference>
<keyword evidence="4" id="KW-0539">Nucleus</keyword>
<dbReference type="Proteomes" id="UP000027135">
    <property type="component" value="Unassembled WGS sequence"/>
</dbReference>
<dbReference type="PANTHER" id="PTHR16055">
    <property type="entry name" value="INTEGRATOR COMPLEX SUBUNIT 10"/>
    <property type="match status" value="1"/>
</dbReference>
<dbReference type="PRINTS" id="PR02106">
    <property type="entry name" value="INTSUBUNIT10"/>
</dbReference>
<reference evidence="5 6" key="1">
    <citation type="journal article" date="2014" name="Nat. Commun.">
        <title>Molecular traces of alternative social organization in a termite genome.</title>
        <authorList>
            <person name="Terrapon N."/>
            <person name="Li C."/>
            <person name="Robertson H.M."/>
            <person name="Ji L."/>
            <person name="Meng X."/>
            <person name="Booth W."/>
            <person name="Chen Z."/>
            <person name="Childers C.P."/>
            <person name="Glastad K.M."/>
            <person name="Gokhale K."/>
            <person name="Gowin J."/>
            <person name="Gronenberg W."/>
            <person name="Hermansen R.A."/>
            <person name="Hu H."/>
            <person name="Hunt B.G."/>
            <person name="Huylmans A.K."/>
            <person name="Khalil S.M."/>
            <person name="Mitchell R.D."/>
            <person name="Munoz-Torres M.C."/>
            <person name="Mustard J.A."/>
            <person name="Pan H."/>
            <person name="Reese J.T."/>
            <person name="Scharf M.E."/>
            <person name="Sun F."/>
            <person name="Vogel H."/>
            <person name="Xiao J."/>
            <person name="Yang W."/>
            <person name="Yang Z."/>
            <person name="Yang Z."/>
            <person name="Zhou J."/>
            <person name="Zhu J."/>
            <person name="Brent C.S."/>
            <person name="Elsik C.G."/>
            <person name="Goodisman M.A."/>
            <person name="Liberles D.A."/>
            <person name="Roe R.M."/>
            <person name="Vargo E.L."/>
            <person name="Vilcinskas A."/>
            <person name="Wang J."/>
            <person name="Bornberg-Bauer E."/>
            <person name="Korb J."/>
            <person name="Zhang G."/>
            <person name="Liebig J."/>
        </authorList>
    </citation>
    <scope>NUCLEOTIDE SEQUENCE [LARGE SCALE GENOMIC DNA]</scope>
    <source>
        <tissue evidence="5">Whole organism</tissue>
    </source>
</reference>
<dbReference type="InterPro" id="IPR026164">
    <property type="entry name" value="Int_cplx_su10"/>
</dbReference>
<comment type="subcellular location">
    <subcellularLocation>
        <location evidence="1">Nucleus</location>
    </subcellularLocation>
</comment>
<comment type="similarity">
    <text evidence="2">Belongs to the Integrator subunit 10 family.</text>
</comment>
<keyword evidence="6" id="KW-1185">Reference proteome</keyword>
<dbReference type="PANTHER" id="PTHR16055:SF2">
    <property type="entry name" value="INTEGRATOR COMPLEX SUBUNIT 10"/>
    <property type="match status" value="1"/>
</dbReference>
<evidence type="ECO:0000256" key="2">
    <source>
        <dbReference type="ARBA" id="ARBA00010391"/>
    </source>
</evidence>
<evidence type="ECO:0000256" key="4">
    <source>
        <dbReference type="ARBA" id="ARBA00023242"/>
    </source>
</evidence>
<dbReference type="FunCoup" id="A0A067RHA3">
    <property type="interactions" value="1390"/>
</dbReference>
<evidence type="ECO:0000313" key="6">
    <source>
        <dbReference type="Proteomes" id="UP000027135"/>
    </source>
</evidence>
<evidence type="ECO:0000256" key="1">
    <source>
        <dbReference type="ARBA" id="ARBA00004123"/>
    </source>
</evidence>
<dbReference type="OrthoDB" id="18145at2759"/>
<evidence type="ECO:0000313" key="5">
    <source>
        <dbReference type="EMBL" id="KDR22428.1"/>
    </source>
</evidence>
<sequence length="670" mass="76198">MVPVTEDSNTISDEDYLVLRAKNSLKSDPFEAKAWMITAKTLFPDNFAVQFEAYQIEKAAKNVKEAAKCFSAIFQKFQEEAEMWQEVQALTTSLRSDMAEPDADFLRDMFSQIPLEVQHQLLLMTAEHSEDTMEHCRLLLLLLRRFPQTVPQHGPRLVDTLMTAEKHSHYQNSVNCFRKLLVCDLLPLLGSNSVDLPSKQLFRLLHKSIEFYLCYLMSPSKAIQDLPELESRIEDPWKNLFVIQEATGRKLGWELSAMFGHSWNKDLYWQKITQFHQACASVGDDHPNHKQLLYCITTFFLYCLHEYVTTLDSGGGEVPLVLVEAFCGESEVVSASVSASTSGAGESKVKRRKAEITDESSASTPLLTVARPANMVVVHNFLMAVRCRDLLHSSESLEREFTKLSQHLKLDSWLNGFLIDAALYKGRFDEAQNKIGNITALDTGINGNLRRHLRLASTFYCQGLFARSLEHILQVITLLPSSSMLTSLPSTHQLTNVLLQPSQSNRHLHFLPLTRLQVLQYCIKLLVAALKHQCLSKLQPDSDLAIGHIITLLQFDWPLEEELMTQLMERIRQRGSFSYSLFQNYVVNVDVLEEFMYLSTEQGGGISLDVMPSVQITSQRRISTRGTDKGVKEDFKLAMKRQVARSVEPLDNLIIKFLTSERDLLLQSLE</sequence>
<dbReference type="eggNOG" id="ENOG502QQ28">
    <property type="taxonomic scope" value="Eukaryota"/>
</dbReference>